<name>A0A8C3URD9_CATUS</name>
<keyword evidence="8" id="KW-1185">Reference proteome</keyword>
<evidence type="ECO:0000313" key="7">
    <source>
        <dbReference type="Ensembl" id="ENSCUSP00005017340.1"/>
    </source>
</evidence>
<evidence type="ECO:0000313" key="8">
    <source>
        <dbReference type="Proteomes" id="UP000694563"/>
    </source>
</evidence>
<dbReference type="Gene3D" id="3.10.320.10">
    <property type="entry name" value="Class II Histocompatibility Antigen, M Beta Chain, Chain B, domain 1"/>
    <property type="match status" value="1"/>
</dbReference>
<sequence>SVTASEPRSGFLYLATDDVLTCQPDPPSLSLSVTLDGRDLFWFDFPGSRWNPGIPSLPPWPSELESPQEILPEAQLCKEILGVLGRTLTGVMPEARAIPEISLFPALPPVPGEPNTLVCLVENIFPPVLDITWTVAGAVVTQGVTQGPFVPTSDLTFVRLSRISVTTLEPGTVHACVVTSDFLDIFGIFWGRFWVIFVDLFGIFLGFVGIFWGDFFLVFLKFLGSFLSDFCRIFGDLLGFLGDFLGIFWDFLGHFWAFWGDFLGIFWVVF</sequence>
<dbReference type="Ensembl" id="ENSCUST00005018003.1">
    <property type="protein sequence ID" value="ENSCUSP00005017340.1"/>
    <property type="gene ID" value="ENSCUSG00005011107.1"/>
</dbReference>
<dbReference type="GO" id="GO:0019882">
    <property type="term" value="P:antigen processing and presentation"/>
    <property type="evidence" value="ECO:0007669"/>
    <property type="project" value="InterPro"/>
</dbReference>
<dbReference type="GO" id="GO:0042613">
    <property type="term" value="C:MHC class II protein complex"/>
    <property type="evidence" value="ECO:0007669"/>
    <property type="project" value="InterPro"/>
</dbReference>
<dbReference type="SUPFAM" id="SSF48726">
    <property type="entry name" value="Immunoglobulin"/>
    <property type="match status" value="1"/>
</dbReference>
<organism evidence="7 8">
    <name type="scientific">Catharus ustulatus</name>
    <name type="common">Russet-backed thrush</name>
    <name type="synonym">Hylocichla ustulatus</name>
    <dbReference type="NCBI Taxonomy" id="91951"/>
    <lineage>
        <taxon>Eukaryota</taxon>
        <taxon>Metazoa</taxon>
        <taxon>Chordata</taxon>
        <taxon>Craniata</taxon>
        <taxon>Vertebrata</taxon>
        <taxon>Euteleostomi</taxon>
        <taxon>Archelosauria</taxon>
        <taxon>Archosauria</taxon>
        <taxon>Dinosauria</taxon>
        <taxon>Saurischia</taxon>
        <taxon>Theropoda</taxon>
        <taxon>Coelurosauria</taxon>
        <taxon>Aves</taxon>
        <taxon>Neognathae</taxon>
        <taxon>Neoaves</taxon>
        <taxon>Telluraves</taxon>
        <taxon>Australaves</taxon>
        <taxon>Passeriformes</taxon>
        <taxon>Turdidae</taxon>
        <taxon>Catharus</taxon>
    </lineage>
</organism>
<dbReference type="Proteomes" id="UP000694563">
    <property type="component" value="Chromosome 36"/>
</dbReference>
<dbReference type="InterPro" id="IPR011162">
    <property type="entry name" value="MHC_I/II-like_Ag-recog"/>
</dbReference>
<dbReference type="GO" id="GO:0006955">
    <property type="term" value="P:immune response"/>
    <property type="evidence" value="ECO:0007669"/>
    <property type="project" value="InterPro"/>
</dbReference>
<evidence type="ECO:0000256" key="3">
    <source>
        <dbReference type="ARBA" id="ARBA00022989"/>
    </source>
</evidence>
<keyword evidence="5" id="KW-0472">Membrane</keyword>
<dbReference type="InterPro" id="IPR036179">
    <property type="entry name" value="Ig-like_dom_sf"/>
</dbReference>
<evidence type="ECO:0000256" key="4">
    <source>
        <dbReference type="ARBA" id="ARBA00023180"/>
    </source>
</evidence>
<dbReference type="SMART" id="SM00407">
    <property type="entry name" value="IGc1"/>
    <property type="match status" value="1"/>
</dbReference>
<evidence type="ECO:0000256" key="2">
    <source>
        <dbReference type="ARBA" id="ARBA00022692"/>
    </source>
</evidence>
<feature type="transmembrane region" description="Helical" evidence="5">
    <location>
        <begin position="247"/>
        <end position="269"/>
    </location>
</feature>
<dbReference type="AlphaFoldDB" id="A0A8C3URD9"/>
<keyword evidence="2 5" id="KW-0812">Transmembrane</keyword>
<keyword evidence="4" id="KW-0325">Glycoprotein</keyword>
<evidence type="ECO:0000259" key="6">
    <source>
        <dbReference type="PROSITE" id="PS50835"/>
    </source>
</evidence>
<reference evidence="7" key="3">
    <citation type="submission" date="2025-09" db="UniProtKB">
        <authorList>
            <consortium name="Ensembl"/>
        </authorList>
    </citation>
    <scope>IDENTIFICATION</scope>
</reference>
<dbReference type="Pfam" id="PF07654">
    <property type="entry name" value="C1-set"/>
    <property type="match status" value="1"/>
</dbReference>
<dbReference type="InterPro" id="IPR050160">
    <property type="entry name" value="MHC/Immunoglobulin"/>
</dbReference>
<dbReference type="SUPFAM" id="SSF54452">
    <property type="entry name" value="MHC antigen-recognition domain"/>
    <property type="match status" value="1"/>
</dbReference>
<dbReference type="PANTHER" id="PTHR19944">
    <property type="entry name" value="MHC CLASS II-RELATED"/>
    <property type="match status" value="1"/>
</dbReference>
<accession>A0A8C3URD9</accession>
<reference evidence="7" key="2">
    <citation type="submission" date="2025-08" db="UniProtKB">
        <authorList>
            <consortium name="Ensembl"/>
        </authorList>
    </citation>
    <scope>IDENTIFICATION</scope>
</reference>
<dbReference type="PANTHER" id="PTHR19944:SF50">
    <property type="entry name" value="HLA CLASS II HISTOCOMPATIBILITY ANTIGEN, DM ALPHA CHAIN"/>
    <property type="match status" value="1"/>
</dbReference>
<reference evidence="7" key="1">
    <citation type="submission" date="2020-10" db="EMBL/GenBank/DDBJ databases">
        <title>Catharus ustulatus (Swainson's thrush) genome, bCatUst1, primary haplotype v2.</title>
        <authorList>
            <person name="Delmore K."/>
            <person name="Vafadar M."/>
            <person name="Formenti G."/>
            <person name="Chow W."/>
            <person name="Pelan S."/>
            <person name="Howe K."/>
            <person name="Rhie A."/>
            <person name="Mountcastle J."/>
            <person name="Haase B."/>
            <person name="Fedrigo O."/>
            <person name="Jarvis E.D."/>
        </authorList>
    </citation>
    <scope>NUCLEOTIDE SEQUENCE [LARGE SCALE GENOMIC DNA]</scope>
</reference>
<proteinExistence type="predicted"/>
<comment type="subcellular location">
    <subcellularLocation>
        <location evidence="1">Membrane</location>
        <topology evidence="1">Single-pass type I membrane protein</topology>
    </subcellularLocation>
</comment>
<feature type="transmembrane region" description="Helical" evidence="5">
    <location>
        <begin position="193"/>
        <end position="212"/>
    </location>
</feature>
<dbReference type="Gene3D" id="2.60.40.10">
    <property type="entry name" value="Immunoglobulins"/>
    <property type="match status" value="1"/>
</dbReference>
<evidence type="ECO:0000256" key="5">
    <source>
        <dbReference type="SAM" id="Phobius"/>
    </source>
</evidence>
<keyword evidence="3 5" id="KW-1133">Transmembrane helix</keyword>
<dbReference type="PROSITE" id="PS50835">
    <property type="entry name" value="IG_LIKE"/>
    <property type="match status" value="1"/>
</dbReference>
<dbReference type="InterPro" id="IPR003597">
    <property type="entry name" value="Ig_C1-set"/>
</dbReference>
<evidence type="ECO:0000256" key="1">
    <source>
        <dbReference type="ARBA" id="ARBA00004479"/>
    </source>
</evidence>
<protein>
    <recommendedName>
        <fullName evidence="6">Ig-like domain-containing protein</fullName>
    </recommendedName>
</protein>
<dbReference type="InterPro" id="IPR013783">
    <property type="entry name" value="Ig-like_fold"/>
</dbReference>
<dbReference type="InterPro" id="IPR014745">
    <property type="entry name" value="MHC_II_a/b_N"/>
</dbReference>
<feature type="domain" description="Ig-like" evidence="6">
    <location>
        <begin position="99"/>
        <end position="180"/>
    </location>
</feature>
<dbReference type="InterPro" id="IPR007110">
    <property type="entry name" value="Ig-like_dom"/>
</dbReference>